<dbReference type="EMBL" id="JAGYPG010000001">
    <property type="protein sequence ID" value="MBS4193700.1"/>
    <property type="molecule type" value="Genomic_DNA"/>
</dbReference>
<evidence type="ECO:0000313" key="2">
    <source>
        <dbReference type="Proteomes" id="UP000681414"/>
    </source>
</evidence>
<evidence type="ECO:0000313" key="1">
    <source>
        <dbReference type="EMBL" id="MBS4193700.1"/>
    </source>
</evidence>
<reference evidence="1 2" key="1">
    <citation type="submission" date="2021-05" db="EMBL/GenBank/DDBJ databases">
        <title>Novel Bacillus species.</title>
        <authorList>
            <person name="Liu G."/>
        </authorList>
    </citation>
    <scope>NUCLEOTIDE SEQUENCE [LARGE SCALE GENOMIC DNA]</scope>
    <source>
        <strain evidence="2">FJAT-49780</strain>
    </source>
</reference>
<proteinExistence type="predicted"/>
<keyword evidence="2" id="KW-1185">Reference proteome</keyword>
<dbReference type="Gene3D" id="6.10.140.1340">
    <property type="match status" value="1"/>
</dbReference>
<accession>A0A942YFV2</accession>
<gene>
    <name evidence="1" type="ORF">KHA97_01275</name>
</gene>
<dbReference type="RefSeq" id="WP_066294778.1">
    <property type="nucleotide sequence ID" value="NZ_JAGYPG010000001.1"/>
</dbReference>
<dbReference type="AlphaFoldDB" id="A0A942YFV2"/>
<name>A0A942YFV2_9BACI</name>
<comment type="caution">
    <text evidence="1">The sequence shown here is derived from an EMBL/GenBank/DDBJ whole genome shotgun (WGS) entry which is preliminary data.</text>
</comment>
<organism evidence="1 2">
    <name type="scientific">Lederbergia citri</name>
    <dbReference type="NCBI Taxonomy" id="2833580"/>
    <lineage>
        <taxon>Bacteria</taxon>
        <taxon>Bacillati</taxon>
        <taxon>Bacillota</taxon>
        <taxon>Bacilli</taxon>
        <taxon>Bacillales</taxon>
        <taxon>Bacillaceae</taxon>
        <taxon>Lederbergia</taxon>
    </lineage>
</organism>
<dbReference type="Proteomes" id="UP000681414">
    <property type="component" value="Unassembled WGS sequence"/>
</dbReference>
<sequence length="133" mass="15525">MRDLFPPTTIKVKLNTDDGINNEIERKTAHNINKYYRKTEEEIDRRIKELNYEWDTERVLELNFASIVLISSLLGLLGNKKWMALSGITSVFMIQHSLQGWCPPLPIIRRMGIRTAVEITKEKEALRKLKSLK</sequence>
<protein>
    <submittedName>
        <fullName evidence="1">DUF2892 domain-containing protein</fullName>
    </submittedName>
</protein>